<evidence type="ECO:0000313" key="2">
    <source>
        <dbReference type="Proteomes" id="UP000824881"/>
    </source>
</evidence>
<accession>A0ACB7IYQ0</accession>
<protein>
    <submittedName>
        <fullName evidence="1">Uncharacterized protein</fullName>
    </submittedName>
</protein>
<organism evidence="1 2">
    <name type="scientific">Pleurotus cornucopiae</name>
    <name type="common">Cornucopia mushroom</name>
    <dbReference type="NCBI Taxonomy" id="5321"/>
    <lineage>
        <taxon>Eukaryota</taxon>
        <taxon>Fungi</taxon>
        <taxon>Dikarya</taxon>
        <taxon>Basidiomycota</taxon>
        <taxon>Agaricomycotina</taxon>
        <taxon>Agaricomycetes</taxon>
        <taxon>Agaricomycetidae</taxon>
        <taxon>Agaricales</taxon>
        <taxon>Pleurotineae</taxon>
        <taxon>Pleurotaceae</taxon>
        <taxon>Pleurotus</taxon>
    </lineage>
</organism>
<sequence length="813" mass="89479">MSDSESSVPDDSDTYRPSRSRGKDKDLLPRRTVQTRASSSSPSSSVAIDLSDKPSSSSKRRARRKKNVLDFPILPKDTMPNDVSPSPAGSSPVYIPASSRLPDVDLSHSPTTSKPPTNFLSHSSPTPSLTSLLNPPVDSLEEAPVRLFTRTAQTLDLFIEDLGTSMKKYHSNKFDALALLNDYGFQYGILRDCTAEFQAGLLAVLVRWETPHTEGIWLNSLKEELPLFCNQPPCPEVLTVNYQGEDLFTFSHDYLLQLGHISLAVHQILDELATLKDDPRGFVFDPDFKTLRSLEGSPDSYLLKATWSVLMFRAKKGLERISNELRTHRITLMQLDGASQHSLDSTISAVREDFLKNSPRTNVYQLLQREDYRAGIPLSVKEPVHKWLQDLPEPRPPVPPRSYRSQVEVPSTTPFVLPSITTPHPAQVRFASSPARANTVYVPGFGAVEDTQGVGLVSVRSHRTASSSSAARRSDIGGPLKRPNDSSHSLPSSPRSASPTGLQPLLLAPRSSSFDRNTVNSSYLQGPNWTAPVPPPDSTQHGNNPSSSRSTSRIHGDDSRGRSSARTPNKQPAYPRRDPNDNWDNNQNPRRGYGEGPGGNGNGPGGNGGSPGGNGGGNGGYGRGPGGNRGPEDPPPPGGQPNPYYPPGRNDPPPPPPPGPNDPNGGDDPPDPPPPAGNHHFVAPRPPAEFRWQLSSKIPLSTLPEWNGSPTTVIQYISELSYYQQLGDDVTNHLARVAPFRFSGLAKTWFNGLPLNDRLVCTANMTNFLIFIREQFMHDEWRYERSLEFDRMYFRRGKEFRNELPVETRTPCM</sequence>
<dbReference type="Proteomes" id="UP000824881">
    <property type="component" value="Unassembled WGS sequence"/>
</dbReference>
<proteinExistence type="predicted"/>
<evidence type="ECO:0000313" key="1">
    <source>
        <dbReference type="EMBL" id="KAG9222021.1"/>
    </source>
</evidence>
<comment type="caution">
    <text evidence="1">The sequence shown here is derived from an EMBL/GenBank/DDBJ whole genome shotgun (WGS) entry which is preliminary data.</text>
</comment>
<gene>
    <name evidence="1" type="ORF">CCMSSC00406_0008006</name>
</gene>
<dbReference type="EMBL" id="WQMT02000005">
    <property type="protein sequence ID" value="KAG9222021.1"/>
    <property type="molecule type" value="Genomic_DNA"/>
</dbReference>
<reference evidence="1 2" key="1">
    <citation type="journal article" date="2021" name="Appl. Environ. Microbiol.">
        <title>Genetic linkage and physical mapping for an oyster mushroom Pleurotus cornucopiae and QTL analysis for the trait cap color.</title>
        <authorList>
            <person name="Zhang Y."/>
            <person name="Gao W."/>
            <person name="Sonnenberg A."/>
            <person name="Chen Q."/>
            <person name="Zhang J."/>
            <person name="Huang C."/>
        </authorList>
    </citation>
    <scope>NUCLEOTIDE SEQUENCE [LARGE SCALE GENOMIC DNA]</scope>
    <source>
        <strain evidence="1">CCMSSC00406</strain>
    </source>
</reference>
<name>A0ACB7IYQ0_PLECO</name>
<keyword evidence="2" id="KW-1185">Reference proteome</keyword>